<sequence length="353" mass="39630">MLANLLPGFREVRAPLIAGYVWVLAVWIAIGEDLLSLQPYPPAFQSLIDLGNWLGKTVLLGAVSVCAYIIGIISNTTNRLLEPRLLASGWGHRNVVTLARAGGLRRIDASMRCPGPRSISRPLFDMIRKRAVEHYRTAVDYREHCHRMIDKARQTLPARHPDRVVLIPATTTITDLVVEYPALDNAIAESMFDVDRKVARVLRDLEPTVERLIGAEPELHGEFDRWIAEAQFRISLFVPTCALVGVLGWRFSWLYLLGLVAPIALLLVGRHELVNAYAKIAIWLSAGRVNSPVLDDILALGQQHDPQAESSPAAERFVLRNLFGPEPVGMNPLAWARNLLPRGWRTRYDYEFE</sequence>
<keyword evidence="1" id="KW-1133">Transmembrane helix</keyword>
<gene>
    <name evidence="2" type="ORF">BDK92_6715</name>
</gene>
<evidence type="ECO:0000313" key="3">
    <source>
        <dbReference type="Proteomes" id="UP000277671"/>
    </source>
</evidence>
<reference evidence="2 3" key="1">
    <citation type="submission" date="2018-10" db="EMBL/GenBank/DDBJ databases">
        <title>Sequencing the genomes of 1000 actinobacteria strains.</title>
        <authorList>
            <person name="Klenk H.-P."/>
        </authorList>
    </citation>
    <scope>NUCLEOTIDE SEQUENCE [LARGE SCALE GENOMIC DNA]</scope>
    <source>
        <strain evidence="2 3">DSM 45175</strain>
    </source>
</reference>
<proteinExistence type="predicted"/>
<dbReference type="Proteomes" id="UP000277671">
    <property type="component" value="Unassembled WGS sequence"/>
</dbReference>
<evidence type="ECO:0000313" key="2">
    <source>
        <dbReference type="EMBL" id="RKR92277.1"/>
    </source>
</evidence>
<feature type="transmembrane region" description="Helical" evidence="1">
    <location>
        <begin position="230"/>
        <end position="247"/>
    </location>
</feature>
<dbReference type="EMBL" id="RBKT01000001">
    <property type="protein sequence ID" value="RKR92277.1"/>
    <property type="molecule type" value="Genomic_DNA"/>
</dbReference>
<feature type="transmembrane region" description="Helical" evidence="1">
    <location>
        <begin position="12"/>
        <end position="30"/>
    </location>
</feature>
<keyword evidence="1" id="KW-0472">Membrane</keyword>
<accession>A0A495JTF3</accession>
<feature type="transmembrane region" description="Helical" evidence="1">
    <location>
        <begin position="50"/>
        <end position="74"/>
    </location>
</feature>
<keyword evidence="3" id="KW-1185">Reference proteome</keyword>
<evidence type="ECO:0000256" key="1">
    <source>
        <dbReference type="SAM" id="Phobius"/>
    </source>
</evidence>
<comment type="caution">
    <text evidence="2">The sequence shown here is derived from an EMBL/GenBank/DDBJ whole genome shotgun (WGS) entry which is preliminary data.</text>
</comment>
<name>A0A495JTF3_9ACTN</name>
<dbReference type="AlphaFoldDB" id="A0A495JTF3"/>
<organism evidence="2 3">
    <name type="scientific">Micromonospora pisi</name>
    <dbReference type="NCBI Taxonomy" id="589240"/>
    <lineage>
        <taxon>Bacteria</taxon>
        <taxon>Bacillati</taxon>
        <taxon>Actinomycetota</taxon>
        <taxon>Actinomycetes</taxon>
        <taxon>Micromonosporales</taxon>
        <taxon>Micromonosporaceae</taxon>
        <taxon>Micromonospora</taxon>
    </lineage>
</organism>
<keyword evidence="1" id="KW-0812">Transmembrane</keyword>
<protein>
    <submittedName>
        <fullName evidence="2">Uncharacterized protein</fullName>
    </submittedName>
</protein>